<dbReference type="RefSeq" id="WP_158680801.1">
    <property type="nucleotide sequence ID" value="NZ_BAAAGO010000042.1"/>
</dbReference>
<gene>
    <name evidence="2" type="ORF">MPLG2_0525</name>
</gene>
<organism evidence="2 3">
    <name type="scientific">Micropruina glycogenica</name>
    <dbReference type="NCBI Taxonomy" id="75385"/>
    <lineage>
        <taxon>Bacteria</taxon>
        <taxon>Bacillati</taxon>
        <taxon>Actinomycetota</taxon>
        <taxon>Actinomycetes</taxon>
        <taxon>Propionibacteriales</taxon>
        <taxon>Nocardioidaceae</taxon>
        <taxon>Micropruina</taxon>
    </lineage>
</organism>
<dbReference type="KEGG" id="mgg:MPLG2_0525"/>
<dbReference type="AlphaFoldDB" id="A0A2N9JBQ3"/>
<keyword evidence="1" id="KW-0472">Membrane</keyword>
<sequence>MSDPTLPADPQHLDAASVRATVERLDARIKARFPTRNLTRLPGQLIEVIDHLSERQSVWRARRRWLVLACRVSIALVVAGLVVALATIAVQASPAGEPHGWDWLSIFESLVNDVVFAGIAIYFLWALPDRLQRHGDLATLQRLRSLAHVVDMHQLTKDPARLRADFAATTASVPLGMTAIELANYLDYCSELLSMLGKTAALFGEHSDDRTTLATIAGIEELTNNLSGKIWTKISLLPSAVRRTGSAGTESR</sequence>
<dbReference type="OrthoDB" id="250722at2"/>
<dbReference type="EMBL" id="LT985188">
    <property type="protein sequence ID" value="SPD85561.1"/>
    <property type="molecule type" value="Genomic_DNA"/>
</dbReference>
<evidence type="ECO:0000313" key="3">
    <source>
        <dbReference type="Proteomes" id="UP000238164"/>
    </source>
</evidence>
<protein>
    <submittedName>
        <fullName evidence="2">Uncharacterized protein</fullName>
    </submittedName>
</protein>
<accession>A0A2N9JBQ3</accession>
<evidence type="ECO:0000313" key="2">
    <source>
        <dbReference type="EMBL" id="SPD85561.1"/>
    </source>
</evidence>
<keyword evidence="1" id="KW-0812">Transmembrane</keyword>
<reference evidence="2 3" key="1">
    <citation type="submission" date="2018-02" db="EMBL/GenBank/DDBJ databases">
        <authorList>
            <person name="Cohen D.B."/>
            <person name="Kent A.D."/>
        </authorList>
    </citation>
    <scope>NUCLEOTIDE SEQUENCE [LARGE SCALE GENOMIC DNA]</scope>
    <source>
        <strain evidence="2">1</strain>
    </source>
</reference>
<proteinExistence type="predicted"/>
<feature type="transmembrane region" description="Helical" evidence="1">
    <location>
        <begin position="110"/>
        <end position="127"/>
    </location>
</feature>
<keyword evidence="3" id="KW-1185">Reference proteome</keyword>
<dbReference type="Proteomes" id="UP000238164">
    <property type="component" value="Chromosome 1"/>
</dbReference>
<name>A0A2N9JBQ3_9ACTN</name>
<evidence type="ECO:0000256" key="1">
    <source>
        <dbReference type="SAM" id="Phobius"/>
    </source>
</evidence>
<feature type="transmembrane region" description="Helical" evidence="1">
    <location>
        <begin position="65"/>
        <end position="90"/>
    </location>
</feature>
<keyword evidence="1" id="KW-1133">Transmembrane helix</keyword>